<keyword evidence="1" id="KW-0812">Transmembrane</keyword>
<dbReference type="AlphaFoldDB" id="A0A914DN28"/>
<feature type="transmembrane region" description="Helical" evidence="1">
    <location>
        <begin position="156"/>
        <end position="174"/>
    </location>
</feature>
<dbReference type="PANTHER" id="PTHR13285">
    <property type="entry name" value="ACYLTRANSFERASE"/>
    <property type="match status" value="1"/>
</dbReference>
<dbReference type="GO" id="GO:0016409">
    <property type="term" value="F:palmitoyltransferase activity"/>
    <property type="evidence" value="ECO:0007669"/>
    <property type="project" value="TreeGrafter"/>
</dbReference>
<dbReference type="WBParaSite" id="ACRNAN_scaffold3215.g6471.t1">
    <property type="protein sequence ID" value="ACRNAN_scaffold3215.g6471.t1"/>
    <property type="gene ID" value="ACRNAN_scaffold3215.g6471"/>
</dbReference>
<keyword evidence="1" id="KW-0472">Membrane</keyword>
<evidence type="ECO:0000313" key="3">
    <source>
        <dbReference type="Proteomes" id="UP000887540"/>
    </source>
</evidence>
<protein>
    <submittedName>
        <fullName evidence="4">Uncharacterized protein</fullName>
    </submittedName>
</protein>
<feature type="chain" id="PRO_5036711274" evidence="2">
    <location>
        <begin position="24"/>
        <end position="346"/>
    </location>
</feature>
<feature type="transmembrane region" description="Helical" evidence="1">
    <location>
        <begin position="243"/>
        <end position="263"/>
    </location>
</feature>
<dbReference type="PANTHER" id="PTHR13285:SF18">
    <property type="entry name" value="PROTEIN-CYSTEINE N-PALMITOYLTRANSFERASE RASP"/>
    <property type="match status" value="1"/>
</dbReference>
<keyword evidence="2" id="KW-0732">Signal</keyword>
<feature type="transmembrane region" description="Helical" evidence="1">
    <location>
        <begin position="126"/>
        <end position="144"/>
    </location>
</feature>
<reference evidence="4" key="1">
    <citation type="submission" date="2022-11" db="UniProtKB">
        <authorList>
            <consortium name="WormBaseParasite"/>
        </authorList>
    </citation>
    <scope>IDENTIFICATION</scope>
</reference>
<dbReference type="Proteomes" id="UP000887540">
    <property type="component" value="Unplaced"/>
</dbReference>
<evidence type="ECO:0000256" key="1">
    <source>
        <dbReference type="SAM" id="Phobius"/>
    </source>
</evidence>
<sequence length="346" mass="41640">MTSTKIWIAHALLALWISMRSSGQLWVWLKHWTQPSEYIEGYQIDTSDIEWKLYRNSLSGFLFAFILHSVLFQIIIRVFKRKDGDVILAIFWIFLQLYLTSINCILFTGILILLATTITYFTRRQIFSWIICIIFVLKADLWAPYSYTPEKYYREFNFYLYTAVQVINFCIYLVKNPEKKFDFELMIRYAQYLFYPTYSITLIVLYEDFENQLNLVWKKVEKQETLWGPEMDFWFFVKKAIRLIFWFYFIELFLHFIFVNALFNSPFTLISGLHPYEVSSLAYISGQFFHLKYVVIFGVPSLFAMVDGMQPPGPPICISRVSKYSQMWRYFDQGLYQFLKNQVRKY</sequence>
<evidence type="ECO:0000256" key="2">
    <source>
        <dbReference type="SAM" id="SignalP"/>
    </source>
</evidence>
<dbReference type="InterPro" id="IPR051085">
    <property type="entry name" value="MB_O-acyltransferase"/>
</dbReference>
<organism evidence="3 4">
    <name type="scientific">Acrobeloides nanus</name>
    <dbReference type="NCBI Taxonomy" id="290746"/>
    <lineage>
        <taxon>Eukaryota</taxon>
        <taxon>Metazoa</taxon>
        <taxon>Ecdysozoa</taxon>
        <taxon>Nematoda</taxon>
        <taxon>Chromadorea</taxon>
        <taxon>Rhabditida</taxon>
        <taxon>Tylenchina</taxon>
        <taxon>Cephalobomorpha</taxon>
        <taxon>Cephaloboidea</taxon>
        <taxon>Cephalobidae</taxon>
        <taxon>Acrobeloides</taxon>
    </lineage>
</organism>
<proteinExistence type="predicted"/>
<feature type="transmembrane region" description="Helical" evidence="1">
    <location>
        <begin position="86"/>
        <end position="114"/>
    </location>
</feature>
<accession>A0A914DN28</accession>
<keyword evidence="3" id="KW-1185">Reference proteome</keyword>
<feature type="transmembrane region" description="Helical" evidence="1">
    <location>
        <begin position="58"/>
        <end position="79"/>
    </location>
</feature>
<feature type="transmembrane region" description="Helical" evidence="1">
    <location>
        <begin position="186"/>
        <end position="206"/>
    </location>
</feature>
<feature type="signal peptide" evidence="2">
    <location>
        <begin position="1"/>
        <end position="23"/>
    </location>
</feature>
<evidence type="ECO:0000313" key="4">
    <source>
        <dbReference type="WBParaSite" id="ACRNAN_scaffold3215.g6471.t1"/>
    </source>
</evidence>
<dbReference type="GO" id="GO:0005783">
    <property type="term" value="C:endoplasmic reticulum"/>
    <property type="evidence" value="ECO:0007669"/>
    <property type="project" value="TreeGrafter"/>
</dbReference>
<keyword evidence="1" id="KW-1133">Transmembrane helix</keyword>
<name>A0A914DN28_9BILA</name>